<evidence type="ECO:0000259" key="11">
    <source>
        <dbReference type="Pfam" id="PF02463"/>
    </source>
</evidence>
<comment type="similarity">
    <text evidence="2 9">Belongs to the RecN family.</text>
</comment>
<dbReference type="RefSeq" id="WP_115833369.1">
    <property type="nucleotide sequence ID" value="NZ_QNUL01000026.1"/>
</dbReference>
<comment type="function">
    <text evidence="1 9">May be involved in recombinational repair of damaged DNA.</text>
</comment>
<dbReference type="InterPro" id="IPR027417">
    <property type="entry name" value="P-loop_NTPase"/>
</dbReference>
<feature type="domain" description="RecF/RecN/SMC N-terminal" evidence="11">
    <location>
        <begin position="2"/>
        <end position="507"/>
    </location>
</feature>
<dbReference type="OrthoDB" id="9806954at2"/>
<feature type="coiled-coil region" evidence="10">
    <location>
        <begin position="328"/>
        <end position="380"/>
    </location>
</feature>
<evidence type="ECO:0000256" key="9">
    <source>
        <dbReference type="PIRNR" id="PIRNR003128"/>
    </source>
</evidence>
<accession>A0A3D8Y5E2</accession>
<name>A0A3D8Y5E2_9BACT</name>
<evidence type="ECO:0000256" key="6">
    <source>
        <dbReference type="ARBA" id="ARBA00022840"/>
    </source>
</evidence>
<dbReference type="Gene3D" id="3.40.50.300">
    <property type="entry name" value="P-loop containing nucleotide triphosphate hydrolases"/>
    <property type="match status" value="2"/>
</dbReference>
<dbReference type="CDD" id="cd03241">
    <property type="entry name" value="ABC_RecN"/>
    <property type="match status" value="2"/>
</dbReference>
<dbReference type="GO" id="GO:0043590">
    <property type="term" value="C:bacterial nucleoid"/>
    <property type="evidence" value="ECO:0007669"/>
    <property type="project" value="TreeGrafter"/>
</dbReference>
<reference evidence="12 13" key="1">
    <citation type="submission" date="2018-07" db="EMBL/GenBank/DDBJ databases">
        <title>Dyadobacter roseus sp. nov., isolated from rose rhizosphere soil.</title>
        <authorList>
            <person name="Chen L."/>
        </authorList>
    </citation>
    <scope>NUCLEOTIDE SEQUENCE [LARGE SCALE GENOMIC DNA]</scope>
    <source>
        <strain evidence="12 13">RS19</strain>
    </source>
</reference>
<evidence type="ECO:0000256" key="3">
    <source>
        <dbReference type="ARBA" id="ARBA00021315"/>
    </source>
</evidence>
<dbReference type="GO" id="GO:0009432">
    <property type="term" value="P:SOS response"/>
    <property type="evidence" value="ECO:0007669"/>
    <property type="project" value="TreeGrafter"/>
</dbReference>
<dbReference type="SUPFAM" id="SSF52540">
    <property type="entry name" value="P-loop containing nucleoside triphosphate hydrolases"/>
    <property type="match status" value="2"/>
</dbReference>
<keyword evidence="4" id="KW-0547">Nucleotide-binding</keyword>
<proteinExistence type="inferred from homology"/>
<dbReference type="PANTHER" id="PTHR11059:SF0">
    <property type="entry name" value="DNA REPAIR PROTEIN RECN"/>
    <property type="match status" value="1"/>
</dbReference>
<dbReference type="GO" id="GO:0006310">
    <property type="term" value="P:DNA recombination"/>
    <property type="evidence" value="ECO:0007669"/>
    <property type="project" value="InterPro"/>
</dbReference>
<evidence type="ECO:0000256" key="2">
    <source>
        <dbReference type="ARBA" id="ARBA00009441"/>
    </source>
</evidence>
<keyword evidence="7 9" id="KW-0234">DNA repair</keyword>
<dbReference type="InterPro" id="IPR004604">
    <property type="entry name" value="DNA_recomb/repair_RecN"/>
</dbReference>
<organism evidence="12 13">
    <name type="scientific">Dyadobacter luteus</name>
    <dbReference type="NCBI Taxonomy" id="2259619"/>
    <lineage>
        <taxon>Bacteria</taxon>
        <taxon>Pseudomonadati</taxon>
        <taxon>Bacteroidota</taxon>
        <taxon>Cytophagia</taxon>
        <taxon>Cytophagales</taxon>
        <taxon>Spirosomataceae</taxon>
        <taxon>Dyadobacter</taxon>
    </lineage>
</organism>
<feature type="coiled-coil region" evidence="10">
    <location>
        <begin position="155"/>
        <end position="226"/>
    </location>
</feature>
<evidence type="ECO:0000256" key="8">
    <source>
        <dbReference type="ARBA" id="ARBA00033408"/>
    </source>
</evidence>
<dbReference type="EMBL" id="QNUL01000026">
    <property type="protein sequence ID" value="REA57682.1"/>
    <property type="molecule type" value="Genomic_DNA"/>
</dbReference>
<dbReference type="PIRSF" id="PIRSF003128">
    <property type="entry name" value="RecN"/>
    <property type="match status" value="1"/>
</dbReference>
<feature type="coiled-coil region" evidence="10">
    <location>
        <begin position="261"/>
        <end position="295"/>
    </location>
</feature>
<keyword evidence="13" id="KW-1185">Reference proteome</keyword>
<evidence type="ECO:0000256" key="5">
    <source>
        <dbReference type="ARBA" id="ARBA00022763"/>
    </source>
</evidence>
<dbReference type="AlphaFoldDB" id="A0A3D8Y5E2"/>
<evidence type="ECO:0000313" key="12">
    <source>
        <dbReference type="EMBL" id="REA57682.1"/>
    </source>
</evidence>
<evidence type="ECO:0000256" key="10">
    <source>
        <dbReference type="SAM" id="Coils"/>
    </source>
</evidence>
<dbReference type="PANTHER" id="PTHR11059">
    <property type="entry name" value="DNA REPAIR PROTEIN RECN"/>
    <property type="match status" value="1"/>
</dbReference>
<evidence type="ECO:0000256" key="1">
    <source>
        <dbReference type="ARBA" id="ARBA00003618"/>
    </source>
</evidence>
<sequence length="551" mass="61639">MLSNLLIKNYALIKQLEMTPDPGLNIITGETGAGKSIMLGAIGLLLGNRADAKSLFDSSEKCIIEGTFNLAGYDMAPNFEEENLDFSDDCIIRREISVSGKSRAFINDTPVNLETLRKISSQLLDIHSQHDSVMLGTNEFQLRAVDAFAGNADLLADYQLRFQQYKDAARALEHLRNEASRLRREFDFDQFLFQEINAASLVAGEQDSLEQELAILENAVEIRERLQTAYTYLDSPEGSVLELLKMAVNSLAQAARLVPTYNALHQRAQSALIELRDLTDEIDSANASVDLDQNRTEIVRERLDLIYLLLKKHQLTTIDELIKLEDTLQKKLNTVLNLDEDLAAAQRKAESTEKAMLESAKKLSNKRHKVTAQIESLLLERLIELGIPNASLSIRINEIPASSNGIDSVIFLFSGNKGVAPQELRQVASGGEFSRLMMVIKYILADKRKLPTIIFDEIDTGVSGEIAKKMAKMMHNMAEKHQIIAITHLHQIASSGNSHYFVYKDHSSEKTVSKIKKLSMNERIMEIAQMIGGHNPSESVLDNAREMIQKN</sequence>
<dbReference type="GO" id="GO:0005524">
    <property type="term" value="F:ATP binding"/>
    <property type="evidence" value="ECO:0007669"/>
    <property type="project" value="UniProtKB-KW"/>
</dbReference>
<comment type="caution">
    <text evidence="12">The sequence shown here is derived from an EMBL/GenBank/DDBJ whole genome shotgun (WGS) entry which is preliminary data.</text>
</comment>
<evidence type="ECO:0000256" key="4">
    <source>
        <dbReference type="ARBA" id="ARBA00022741"/>
    </source>
</evidence>
<dbReference type="Pfam" id="PF02463">
    <property type="entry name" value="SMC_N"/>
    <property type="match status" value="1"/>
</dbReference>
<protein>
    <recommendedName>
        <fullName evidence="3 9">DNA repair protein RecN</fullName>
    </recommendedName>
    <alternativeName>
        <fullName evidence="8 9">Recombination protein N</fullName>
    </alternativeName>
</protein>
<evidence type="ECO:0000313" key="13">
    <source>
        <dbReference type="Proteomes" id="UP000256373"/>
    </source>
</evidence>
<gene>
    <name evidence="12" type="primary">recN</name>
    <name evidence="12" type="ORF">DSL64_23385</name>
</gene>
<evidence type="ECO:0000256" key="7">
    <source>
        <dbReference type="ARBA" id="ARBA00023204"/>
    </source>
</evidence>
<keyword evidence="10" id="KW-0175">Coiled coil</keyword>
<keyword evidence="6" id="KW-0067">ATP-binding</keyword>
<dbReference type="GO" id="GO:0006281">
    <property type="term" value="P:DNA repair"/>
    <property type="evidence" value="ECO:0007669"/>
    <property type="project" value="UniProtKB-KW"/>
</dbReference>
<dbReference type="Proteomes" id="UP000256373">
    <property type="component" value="Unassembled WGS sequence"/>
</dbReference>
<keyword evidence="5 9" id="KW-0227">DNA damage</keyword>
<dbReference type="NCBIfam" id="TIGR00634">
    <property type="entry name" value="recN"/>
    <property type="match status" value="1"/>
</dbReference>
<dbReference type="InterPro" id="IPR003395">
    <property type="entry name" value="RecF/RecN/SMC_N"/>
</dbReference>